<evidence type="ECO:0000256" key="10">
    <source>
        <dbReference type="ARBA" id="ARBA00022737"/>
    </source>
</evidence>
<dbReference type="InterPro" id="IPR013083">
    <property type="entry name" value="Znf_RING/FYVE/PHD"/>
</dbReference>
<dbReference type="InterPro" id="IPR001841">
    <property type="entry name" value="Znf_RING"/>
</dbReference>
<dbReference type="Gene3D" id="3.30.40.10">
    <property type="entry name" value="Zinc/RING finger domain, C3HC4 (zinc finger)"/>
    <property type="match status" value="1"/>
</dbReference>
<comment type="caution">
    <text evidence="19">The sequence shown here is derived from an EMBL/GenBank/DDBJ whole genome shotgun (WGS) entry which is preliminary data.</text>
</comment>
<reference evidence="19" key="1">
    <citation type="journal article" date="2023" name="G3 (Bethesda)">
        <title>A reference genome for the long-term kleptoplast-retaining sea slug Elysia crispata morphotype clarki.</title>
        <authorList>
            <person name="Eastman K.E."/>
            <person name="Pendleton A.L."/>
            <person name="Shaikh M.A."/>
            <person name="Suttiyut T."/>
            <person name="Ogas R."/>
            <person name="Tomko P."/>
            <person name="Gavelis G."/>
            <person name="Widhalm J.R."/>
            <person name="Wisecaver J.H."/>
        </authorList>
    </citation>
    <scope>NUCLEOTIDE SEQUENCE</scope>
    <source>
        <strain evidence="19">ECLA1</strain>
    </source>
</reference>
<keyword evidence="8 16" id="KW-0808">Transferase</keyword>
<evidence type="ECO:0000256" key="16">
    <source>
        <dbReference type="RuleBase" id="RU367090"/>
    </source>
</evidence>
<evidence type="ECO:0000256" key="3">
    <source>
        <dbReference type="ARBA" id="ARBA00004906"/>
    </source>
</evidence>
<dbReference type="InterPro" id="IPR054476">
    <property type="entry name" value="Ltn1_N"/>
</dbReference>
<dbReference type="InterPro" id="IPR039804">
    <property type="entry name" value="RING-CH-C4HC3_LTN1"/>
</dbReference>
<evidence type="ECO:0000313" key="20">
    <source>
        <dbReference type="Proteomes" id="UP001283361"/>
    </source>
</evidence>
<dbReference type="PANTHER" id="PTHR12389:SF0">
    <property type="entry name" value="E3 UBIQUITIN-PROTEIN LIGASE LISTERIN"/>
    <property type="match status" value="1"/>
</dbReference>
<dbReference type="CDD" id="cd16491">
    <property type="entry name" value="RING-CH-C4HC3_LTN1"/>
    <property type="match status" value="1"/>
</dbReference>
<dbReference type="GO" id="GO:1990116">
    <property type="term" value="P:ribosome-associated ubiquitin-dependent protein catabolic process"/>
    <property type="evidence" value="ECO:0007669"/>
    <property type="project" value="UniProtKB-UniRule"/>
</dbReference>
<protein>
    <recommendedName>
        <fullName evidence="6 16">E3 ubiquitin-protein ligase listerin</fullName>
        <ecNumber evidence="5 16">2.3.2.27</ecNumber>
    </recommendedName>
    <alternativeName>
        <fullName evidence="14 16">RING-type E3 ubiquitin transferase listerin</fullName>
    </alternativeName>
</protein>
<dbReference type="GO" id="GO:0005829">
    <property type="term" value="C:cytosol"/>
    <property type="evidence" value="ECO:0007669"/>
    <property type="project" value="UniProtKB-SubCell"/>
</dbReference>
<dbReference type="InterPro" id="IPR011989">
    <property type="entry name" value="ARM-like"/>
</dbReference>
<dbReference type="GO" id="GO:0061630">
    <property type="term" value="F:ubiquitin protein ligase activity"/>
    <property type="evidence" value="ECO:0007669"/>
    <property type="project" value="UniProtKB-UniRule"/>
</dbReference>
<dbReference type="SMART" id="SM00744">
    <property type="entry name" value="RINGv"/>
    <property type="match status" value="1"/>
</dbReference>
<evidence type="ECO:0000256" key="12">
    <source>
        <dbReference type="ARBA" id="ARBA00022786"/>
    </source>
</evidence>
<accession>A0AAE1AS38</accession>
<dbReference type="Proteomes" id="UP001283361">
    <property type="component" value="Unassembled WGS sequence"/>
</dbReference>
<name>A0AAE1AS38_9GAST</name>
<dbReference type="GO" id="GO:1990112">
    <property type="term" value="C:RQC complex"/>
    <property type="evidence" value="ECO:0007669"/>
    <property type="project" value="UniProtKB-UniRule"/>
</dbReference>
<evidence type="ECO:0000256" key="14">
    <source>
        <dbReference type="ARBA" id="ARBA00032366"/>
    </source>
</evidence>
<evidence type="ECO:0000256" key="13">
    <source>
        <dbReference type="ARBA" id="ARBA00022833"/>
    </source>
</evidence>
<dbReference type="InterPro" id="IPR039795">
    <property type="entry name" value="LTN1/Rkr1"/>
</dbReference>
<keyword evidence="9 16" id="KW-0479">Metal-binding</keyword>
<dbReference type="SUPFAM" id="SSF57850">
    <property type="entry name" value="RING/U-box"/>
    <property type="match status" value="1"/>
</dbReference>
<dbReference type="InterPro" id="IPR054478">
    <property type="entry name" value="LTN1_UBC"/>
</dbReference>
<feature type="domain" description="RING-type" evidence="18">
    <location>
        <begin position="1772"/>
        <end position="1819"/>
    </location>
</feature>
<comment type="subunit">
    <text evidence="16">Component of the ribosome quality control complex (RQC).</text>
</comment>
<comment type="pathway">
    <text evidence="3 16">Protein modification; protein ubiquitination.</text>
</comment>
<dbReference type="EMBL" id="JAWDGP010001332">
    <property type="protein sequence ID" value="KAK3792754.1"/>
    <property type="molecule type" value="Genomic_DNA"/>
</dbReference>
<evidence type="ECO:0000256" key="9">
    <source>
        <dbReference type="ARBA" id="ARBA00022723"/>
    </source>
</evidence>
<keyword evidence="20" id="KW-1185">Reference proteome</keyword>
<dbReference type="SUPFAM" id="SSF48371">
    <property type="entry name" value="ARM repeat"/>
    <property type="match status" value="2"/>
</dbReference>
<feature type="region of interest" description="Disordered" evidence="17">
    <location>
        <begin position="1482"/>
        <end position="1502"/>
    </location>
</feature>
<keyword evidence="12 16" id="KW-0833">Ubl conjugation pathway</keyword>
<dbReference type="Pfam" id="PF23009">
    <property type="entry name" value="UBC_like"/>
    <property type="match status" value="1"/>
</dbReference>
<comment type="subcellular location">
    <subcellularLocation>
        <location evidence="2">Cytoplasm</location>
        <location evidence="2">Cytosol</location>
    </subcellularLocation>
</comment>
<keyword evidence="10" id="KW-0677">Repeat</keyword>
<dbReference type="InterPro" id="IPR011016">
    <property type="entry name" value="Znf_RING-CH"/>
</dbReference>
<dbReference type="Pfam" id="PF22999">
    <property type="entry name" value="LTN1_E3_ligase_6th"/>
    <property type="match status" value="1"/>
</dbReference>
<comment type="catalytic activity">
    <reaction evidence="1 16">
        <text>S-ubiquitinyl-[E2 ubiquitin-conjugating enzyme]-L-cysteine + [acceptor protein]-L-lysine = [E2 ubiquitin-conjugating enzyme]-L-cysteine + N(6)-ubiquitinyl-[acceptor protein]-L-lysine.</text>
        <dbReference type="EC" id="2.3.2.27"/>
    </reaction>
</comment>
<evidence type="ECO:0000256" key="8">
    <source>
        <dbReference type="ARBA" id="ARBA00022679"/>
    </source>
</evidence>
<dbReference type="Pfam" id="PF22958">
    <property type="entry name" value="Ltn1_1st"/>
    <property type="match status" value="1"/>
</dbReference>
<dbReference type="PROSITE" id="PS50089">
    <property type="entry name" value="ZF_RING_2"/>
    <property type="match status" value="1"/>
</dbReference>
<evidence type="ECO:0000256" key="5">
    <source>
        <dbReference type="ARBA" id="ARBA00012483"/>
    </source>
</evidence>
<evidence type="ECO:0000256" key="1">
    <source>
        <dbReference type="ARBA" id="ARBA00000900"/>
    </source>
</evidence>
<comment type="similarity">
    <text evidence="4 16">Belongs to the LTN1 family.</text>
</comment>
<evidence type="ECO:0000256" key="17">
    <source>
        <dbReference type="SAM" id="MobiDB-lite"/>
    </source>
</evidence>
<feature type="compositionally biased region" description="Basic and acidic residues" evidence="17">
    <location>
        <begin position="1482"/>
        <end position="1493"/>
    </location>
</feature>
<evidence type="ECO:0000259" key="18">
    <source>
        <dbReference type="PROSITE" id="PS50089"/>
    </source>
</evidence>
<keyword evidence="11 15" id="KW-0863">Zinc-finger</keyword>
<feature type="region of interest" description="Disordered" evidence="17">
    <location>
        <begin position="1"/>
        <end position="25"/>
    </location>
</feature>
<proteinExistence type="inferred from homology"/>
<evidence type="ECO:0000313" key="19">
    <source>
        <dbReference type="EMBL" id="KAK3792754.1"/>
    </source>
</evidence>
<dbReference type="PANTHER" id="PTHR12389">
    <property type="entry name" value="ZINC FINGER PROTEIN 294"/>
    <property type="match status" value="1"/>
</dbReference>
<organism evidence="19 20">
    <name type="scientific">Elysia crispata</name>
    <name type="common">lettuce slug</name>
    <dbReference type="NCBI Taxonomy" id="231223"/>
    <lineage>
        <taxon>Eukaryota</taxon>
        <taxon>Metazoa</taxon>
        <taxon>Spiralia</taxon>
        <taxon>Lophotrochozoa</taxon>
        <taxon>Mollusca</taxon>
        <taxon>Gastropoda</taxon>
        <taxon>Heterobranchia</taxon>
        <taxon>Euthyneura</taxon>
        <taxon>Panpulmonata</taxon>
        <taxon>Sacoglossa</taxon>
        <taxon>Placobranchoidea</taxon>
        <taxon>Plakobranchidae</taxon>
        <taxon>Elysia</taxon>
    </lineage>
</organism>
<keyword evidence="7" id="KW-0963">Cytoplasm</keyword>
<keyword evidence="13 16" id="KW-0862">Zinc</keyword>
<gene>
    <name evidence="19" type="ORF">RRG08_023087</name>
</gene>
<evidence type="ECO:0000256" key="2">
    <source>
        <dbReference type="ARBA" id="ARBA00004514"/>
    </source>
</evidence>
<dbReference type="GO" id="GO:0072344">
    <property type="term" value="P:rescue of stalled ribosome"/>
    <property type="evidence" value="ECO:0007669"/>
    <property type="project" value="UniProtKB-UniRule"/>
</dbReference>
<dbReference type="FunFam" id="3.30.40.10:FF:000038">
    <property type="entry name" value="E3 ubiquitin-protein ligase listerin"/>
    <property type="match status" value="1"/>
</dbReference>
<evidence type="ECO:0000256" key="11">
    <source>
        <dbReference type="ARBA" id="ARBA00022771"/>
    </source>
</evidence>
<dbReference type="GO" id="GO:0008270">
    <property type="term" value="F:zinc ion binding"/>
    <property type="evidence" value="ECO:0007669"/>
    <property type="project" value="UniProtKB-KW"/>
</dbReference>
<comment type="function">
    <text evidence="16">E3 ubiquitin-protein ligase. Component of the ribosome quality control complex (RQC), a ribosome-associated complex that mediates ubiquitination and extraction of incompletely synthesized nascent chains for proteasomal degradation.</text>
</comment>
<dbReference type="InterPro" id="IPR016024">
    <property type="entry name" value="ARM-type_fold"/>
</dbReference>
<dbReference type="InterPro" id="IPR054477">
    <property type="entry name" value="LTN1_E3_ligase_6th"/>
</dbReference>
<dbReference type="EC" id="2.3.2.27" evidence="5 16"/>
<dbReference type="Gene3D" id="1.25.10.10">
    <property type="entry name" value="Leucine-rich Repeat Variant"/>
    <property type="match status" value="1"/>
</dbReference>
<sequence>MPGPKKAQRTKGNVKPSSSSQAAQLLAASGHTTTGFIGFSNQPAFVPVSETFDEAESALDSDFRLVLRKLSKRDTVTKIKALQEFSSLCSSKDEETVKTIVPFWPRIYNRVAIDVDHKVRELSQRATASLASRTGKSMAPHLKSIMGIWVVSMCDTYPTVASAANQAFTSRFSGAKQTEAVRFCLAEIVECLSKNILNHTKQTLSDPQTTSDEDMEAKYQRIITSSLQGLRKVLVMLPPDSVSSSTSDHMITLLRSSAFWKHAKSPVPSVKGGMLSLLSAICQYCPSASAESISKVSPFVFSFLDCAEPSIISYAWEATLSMVSAHEDCWQHVNWQKAVWPKLKSVLENGCSGQAGIVAPCLLPLLSKIPEINFARFFESFQVGLIEESVLKSPSELNAMVKSLEECMQYVIKRLIMEGKSAEIKGLLLDQMLTVVKGSLTEPKANLSKTELYSNLNTLLSSASDIGNDAEKCFWSDLSAFTIGRLQVEFQLATNSNQPSTTTSPELFERLKLLVRGMVFQESASGGSRRERVKFTTADGNDEKSGVSPLRLGKDPRGKQRAKLSPFAEDFIGDILVAAFKMATIDEKVAFQFISLFSELVVLDVPDSAVVRLNSRTDGVCIRVTEDLSVEPGHCLTRNAGKDVIAHLELQLSSVTTDVSGRAEYYKEFVVTHLLPFLFYAESKHSEQLECSAVMTLFAFLHNVENATALEILSSVIEGVSEPFMICQLIENTILMSKAIPACQKLSEGLSFAKHVEKLALGAAGNEDNNSTKTSSYVWKMLTSVISTMDGGDDLQVSQPCLDAIMSSCVSYLKCLVVGSSSTGSTQELEACRAMLSLVEILFSKKRVLMHPLLGELVVNLLHLRLQTGQPEKVDLSNLEQLWLKGFGLILKSKSQVEIHGLLHQMCQVIHKSVLSTIRSMDNLVCFKRIVRLFLSSIISPWDEHSDESDISCRLSALNLDPKIEIQDIDINTLSTVADTLLIKGNHQMQNFREICDYLYISSGSQTLFCGPESDAEKKVQLPLQTELISSLYNLSMLNMFLELPQRADHGKESDIDTCIISDVQIICLKGLCGKFVLLSAANKMESCQFQEFSGCMPDLCSGLMKCLNMLTSVQLSKLVDYALKEDSTKPSSLDVIGMMQILQIIVNKSQISRKKMLVVESAIFKLKCNFISSCQLSEMVMSEVIKLFDDSGVSEVSLSKAFSLVSHEIMDFDNENTKIKSITLCLSGFLSLTSGYNSLNEDLKMEFFQQLMMVINKLKDRNIHLLNSSDAMPVPIHLLELNVSIARSLKHFVVASSDQYWEFTLCTLVEWIQFLLESKENLYNDANMQALAVSVFELSFEAAHTFSSSSEEGQMSLEVSSSGGVTEKAKTEWSEFFAEGVFSPLLPMFVFLASPSKRWNPALWALVQAPLSSAVSLCPGWLVLAHQLPPHLTASDTSNLSDSMKTLLNHLCPLLMSRDRFVELAAYLILRSVVEEIAKQDSEARENAKDGKDEEEETKSPPEALMVQLEAAGHFLDCLKVVQVDDHIVMDQGTEERSQAMGYLLVWRLLLFLFKYSQGELRAKYAQYLKAQASVSRLLDHLFRLMPQHPDPAMIECSTELTLKLNGKDESNKELEWLALQVYRGCLEILPALVRTWWMEQDRKSSNFVDRFTTQYLSTELIWQQITSSQANEDNRVEGITIKTRPATREVLATYEMAEVTVNMTITLPENFPLGKLEVACDKRVGVSQAQWDRWLLQLNIFLQHQNGSIMEGLRLWKGNIDKKFEGLDDCMICFSVIHGTTLQLPRLSCRTCRKKFHSTCLYKWFSTSQKSSCPLCRNLF</sequence>
<evidence type="ECO:0000256" key="7">
    <source>
        <dbReference type="ARBA" id="ARBA00022490"/>
    </source>
</evidence>
<evidence type="ECO:0000256" key="15">
    <source>
        <dbReference type="PROSITE-ProRule" id="PRU00175"/>
    </source>
</evidence>
<evidence type="ECO:0000256" key="6">
    <source>
        <dbReference type="ARBA" id="ARBA00017157"/>
    </source>
</evidence>
<evidence type="ECO:0000256" key="4">
    <source>
        <dbReference type="ARBA" id="ARBA00007997"/>
    </source>
</evidence>
<feature type="region of interest" description="Disordered" evidence="17">
    <location>
        <begin position="538"/>
        <end position="558"/>
    </location>
</feature>
<dbReference type="GO" id="GO:0043023">
    <property type="term" value="F:ribosomal large subunit binding"/>
    <property type="evidence" value="ECO:0007669"/>
    <property type="project" value="TreeGrafter"/>
</dbReference>